<keyword evidence="2" id="KW-1185">Reference proteome</keyword>
<comment type="caution">
    <text evidence="1">The sequence shown here is derived from an EMBL/GenBank/DDBJ whole genome shotgun (WGS) entry which is preliminary data.</text>
</comment>
<name>A0A6G0YFG2_APHCR</name>
<dbReference type="EMBL" id="VUJU01004265">
    <property type="protein sequence ID" value="KAF0754964.1"/>
    <property type="molecule type" value="Genomic_DNA"/>
</dbReference>
<sequence>MDYGDLKPPNLYESCVLRKAKQQYMDKTLGVEGNDPIHSIISLKHEVEHSGSIHNIGCDSFYIHYWLPIQEHIIKSKLYNSRKTICVDATGSLVLPITRTKNKIQSAYIFLYKVITEVDGKTIPISQQLSKK</sequence>
<dbReference type="OrthoDB" id="10055366at2759"/>
<evidence type="ECO:0000313" key="2">
    <source>
        <dbReference type="Proteomes" id="UP000478052"/>
    </source>
</evidence>
<accession>A0A6G0YFG2</accession>
<proteinExistence type="predicted"/>
<protein>
    <submittedName>
        <fullName evidence="1">USP domain-containing protein</fullName>
    </submittedName>
</protein>
<evidence type="ECO:0000313" key="1">
    <source>
        <dbReference type="EMBL" id="KAF0754964.1"/>
    </source>
</evidence>
<gene>
    <name evidence="1" type="ORF">FWK35_00018149</name>
</gene>
<dbReference type="Proteomes" id="UP000478052">
    <property type="component" value="Unassembled WGS sequence"/>
</dbReference>
<dbReference type="AlphaFoldDB" id="A0A6G0YFG2"/>
<reference evidence="1 2" key="1">
    <citation type="submission" date="2019-08" db="EMBL/GenBank/DDBJ databases">
        <title>Whole genome of Aphis craccivora.</title>
        <authorList>
            <person name="Voronova N.V."/>
            <person name="Shulinski R.S."/>
            <person name="Bandarenka Y.V."/>
            <person name="Zhorov D.G."/>
            <person name="Warner D."/>
        </authorList>
    </citation>
    <scope>NUCLEOTIDE SEQUENCE [LARGE SCALE GENOMIC DNA]</scope>
    <source>
        <strain evidence="1">180601</strain>
        <tissue evidence="1">Whole Body</tissue>
    </source>
</reference>
<organism evidence="1 2">
    <name type="scientific">Aphis craccivora</name>
    <name type="common">Cowpea aphid</name>
    <dbReference type="NCBI Taxonomy" id="307492"/>
    <lineage>
        <taxon>Eukaryota</taxon>
        <taxon>Metazoa</taxon>
        <taxon>Ecdysozoa</taxon>
        <taxon>Arthropoda</taxon>
        <taxon>Hexapoda</taxon>
        <taxon>Insecta</taxon>
        <taxon>Pterygota</taxon>
        <taxon>Neoptera</taxon>
        <taxon>Paraneoptera</taxon>
        <taxon>Hemiptera</taxon>
        <taxon>Sternorrhyncha</taxon>
        <taxon>Aphidomorpha</taxon>
        <taxon>Aphidoidea</taxon>
        <taxon>Aphididae</taxon>
        <taxon>Aphidini</taxon>
        <taxon>Aphis</taxon>
        <taxon>Aphis</taxon>
    </lineage>
</organism>